<dbReference type="Gramene" id="QL11p003005:mrna">
    <property type="protein sequence ID" value="QL11p003005:mrna:CDS:1"/>
    <property type="gene ID" value="QL11p003005"/>
</dbReference>
<keyword evidence="2" id="KW-1185">Reference proteome</keyword>
<reference evidence="1 2" key="1">
    <citation type="journal article" date="2016" name="G3 (Bethesda)">
        <title>First Draft Assembly and Annotation of the Genome of a California Endemic Oak Quercus lobata Nee (Fagaceae).</title>
        <authorList>
            <person name="Sork V.L."/>
            <person name="Fitz-Gibbon S.T."/>
            <person name="Puiu D."/>
            <person name="Crepeau M."/>
            <person name="Gugger P.F."/>
            <person name="Sherman R."/>
            <person name="Stevens K."/>
            <person name="Langley C.H."/>
            <person name="Pellegrini M."/>
            <person name="Salzberg S.L."/>
        </authorList>
    </citation>
    <scope>NUCLEOTIDE SEQUENCE [LARGE SCALE GENOMIC DNA]</scope>
    <source>
        <strain evidence="1 2">cv. SW786</strain>
    </source>
</reference>
<evidence type="ECO:0000313" key="2">
    <source>
        <dbReference type="Proteomes" id="UP000594261"/>
    </source>
</evidence>
<proteinExistence type="predicted"/>
<evidence type="ECO:0000313" key="1">
    <source>
        <dbReference type="EnsemblPlants" id="QL11p003005:mrna:CDS:1"/>
    </source>
</evidence>
<dbReference type="InParanoid" id="A0A7N2MTF4"/>
<dbReference type="AlphaFoldDB" id="A0A7N2MTF4"/>
<organism evidence="1 2">
    <name type="scientific">Quercus lobata</name>
    <name type="common">Valley oak</name>
    <dbReference type="NCBI Taxonomy" id="97700"/>
    <lineage>
        <taxon>Eukaryota</taxon>
        <taxon>Viridiplantae</taxon>
        <taxon>Streptophyta</taxon>
        <taxon>Embryophyta</taxon>
        <taxon>Tracheophyta</taxon>
        <taxon>Spermatophyta</taxon>
        <taxon>Magnoliopsida</taxon>
        <taxon>eudicotyledons</taxon>
        <taxon>Gunneridae</taxon>
        <taxon>Pentapetalae</taxon>
        <taxon>rosids</taxon>
        <taxon>fabids</taxon>
        <taxon>Fagales</taxon>
        <taxon>Fagaceae</taxon>
        <taxon>Quercus</taxon>
    </lineage>
</organism>
<dbReference type="Proteomes" id="UP000594261">
    <property type="component" value="Chromosome 11"/>
</dbReference>
<dbReference type="EnsemblPlants" id="QL11p003005:mrna">
    <property type="protein sequence ID" value="QL11p003005:mrna:CDS:1"/>
    <property type="gene ID" value="QL11p003005"/>
</dbReference>
<sequence>MKKKKEEEKVEHFIPVSVQKTQTCNHFAVLDGKLYFVANNLYVDAPVRTYENSLCHELWTLKFACVDEDWSRAPRLKTSRCNHRTIVLGGKFLCFGRI</sequence>
<dbReference type="EMBL" id="LRBV02000011">
    <property type="status" value="NOT_ANNOTATED_CDS"/>
    <property type="molecule type" value="Genomic_DNA"/>
</dbReference>
<protein>
    <submittedName>
        <fullName evidence="1">Uncharacterized protein</fullName>
    </submittedName>
</protein>
<name>A0A7N2MTF4_QUELO</name>
<reference evidence="1" key="2">
    <citation type="submission" date="2021-01" db="UniProtKB">
        <authorList>
            <consortium name="EnsemblPlants"/>
        </authorList>
    </citation>
    <scope>IDENTIFICATION</scope>
</reference>
<accession>A0A7N2MTF4</accession>